<proteinExistence type="predicted"/>
<evidence type="ECO:0000256" key="1">
    <source>
        <dbReference type="SAM" id="Phobius"/>
    </source>
</evidence>
<feature type="domain" description="YdbS-like PH" evidence="2">
    <location>
        <begin position="89"/>
        <end position="158"/>
    </location>
</feature>
<dbReference type="InterPro" id="IPR005182">
    <property type="entry name" value="YdbS-like_PH"/>
</dbReference>
<evidence type="ECO:0000259" key="2">
    <source>
        <dbReference type="Pfam" id="PF03703"/>
    </source>
</evidence>
<organism evidence="3 4">
    <name type="scientific">Candidatus Colwellbacteria bacterium RIFCSPLOWO2_02_FULL_45_11</name>
    <dbReference type="NCBI Taxonomy" id="1797692"/>
    <lineage>
        <taxon>Bacteria</taxon>
        <taxon>Candidatus Colwelliibacteriota</taxon>
    </lineage>
</organism>
<dbReference type="PANTHER" id="PTHR37938:SF1">
    <property type="entry name" value="BLL0215 PROTEIN"/>
    <property type="match status" value="1"/>
</dbReference>
<dbReference type="AlphaFoldDB" id="A0A1G1ZAH4"/>
<reference evidence="3 4" key="1">
    <citation type="journal article" date="2016" name="Nat. Commun.">
        <title>Thousands of microbial genomes shed light on interconnected biogeochemical processes in an aquifer system.</title>
        <authorList>
            <person name="Anantharaman K."/>
            <person name="Brown C.T."/>
            <person name="Hug L.A."/>
            <person name="Sharon I."/>
            <person name="Castelle C.J."/>
            <person name="Probst A.J."/>
            <person name="Thomas B.C."/>
            <person name="Singh A."/>
            <person name="Wilkins M.J."/>
            <person name="Karaoz U."/>
            <person name="Brodie E.L."/>
            <person name="Williams K.H."/>
            <person name="Hubbard S.S."/>
            <person name="Banfield J.F."/>
        </authorList>
    </citation>
    <scope>NUCLEOTIDE SEQUENCE [LARGE SCALE GENOMIC DNA]</scope>
</reference>
<protein>
    <recommendedName>
        <fullName evidence="2">YdbS-like PH domain-containing protein</fullName>
    </recommendedName>
</protein>
<feature type="transmembrane region" description="Helical" evidence="1">
    <location>
        <begin position="18"/>
        <end position="38"/>
    </location>
</feature>
<name>A0A1G1ZAH4_9BACT</name>
<evidence type="ECO:0000313" key="3">
    <source>
        <dbReference type="EMBL" id="OGY61645.1"/>
    </source>
</evidence>
<keyword evidence="1" id="KW-0472">Membrane</keyword>
<dbReference type="PANTHER" id="PTHR37938">
    <property type="entry name" value="BLL0215 PROTEIN"/>
    <property type="match status" value="1"/>
</dbReference>
<keyword evidence="1" id="KW-0812">Transmembrane</keyword>
<evidence type="ECO:0000313" key="4">
    <source>
        <dbReference type="Proteomes" id="UP000176544"/>
    </source>
</evidence>
<keyword evidence="1" id="KW-1133">Transmembrane helix</keyword>
<gene>
    <name evidence="3" type="ORF">A3I33_00965</name>
</gene>
<dbReference type="STRING" id="1797692.A3I33_00965"/>
<dbReference type="EMBL" id="MHJA01000003">
    <property type="protein sequence ID" value="OGY61645.1"/>
    <property type="molecule type" value="Genomic_DNA"/>
</dbReference>
<dbReference type="Pfam" id="PF03703">
    <property type="entry name" value="bPH_2"/>
    <property type="match status" value="1"/>
</dbReference>
<comment type="caution">
    <text evidence="3">The sequence shown here is derived from an EMBL/GenBank/DDBJ whole genome shotgun (WGS) entry which is preliminary data.</text>
</comment>
<feature type="transmembrane region" description="Helical" evidence="1">
    <location>
        <begin position="58"/>
        <end position="81"/>
    </location>
</feature>
<accession>A0A1G1ZAH4</accession>
<dbReference type="Proteomes" id="UP000176544">
    <property type="component" value="Unassembled WGS sequence"/>
</dbReference>
<sequence>MINLGEGEKVVYEVRKHWYILLVESLVTSALFLVPWVVFFGLDSLNVELSNKEGTLLFFFAVLWLFMTWITFMVIWTNYYLDVWLITTKRIIDIEQFSLFSRDMSEFRLDRIQDVTIEVKGILPTLLHFGDVHVQTAGADRDFIIKGVPNPYKFRDILVKEHDRAAAEVSSKSGTR</sequence>